<organism evidence="1 2">
    <name type="scientific">Pristionchus fissidentatus</name>
    <dbReference type="NCBI Taxonomy" id="1538716"/>
    <lineage>
        <taxon>Eukaryota</taxon>
        <taxon>Metazoa</taxon>
        <taxon>Ecdysozoa</taxon>
        <taxon>Nematoda</taxon>
        <taxon>Chromadorea</taxon>
        <taxon>Rhabditida</taxon>
        <taxon>Rhabditina</taxon>
        <taxon>Diplogasteromorpha</taxon>
        <taxon>Diplogasteroidea</taxon>
        <taxon>Neodiplogasteridae</taxon>
        <taxon>Pristionchus</taxon>
    </lineage>
</organism>
<dbReference type="Proteomes" id="UP001432322">
    <property type="component" value="Unassembled WGS sequence"/>
</dbReference>
<evidence type="ECO:0000313" key="2">
    <source>
        <dbReference type="Proteomes" id="UP001432322"/>
    </source>
</evidence>
<dbReference type="SUPFAM" id="SSF51004">
    <property type="entry name" value="C-terminal (heme d1) domain of cytochrome cd1-nitrite reductase"/>
    <property type="match status" value="1"/>
</dbReference>
<comment type="caution">
    <text evidence="1">The sequence shown here is derived from an EMBL/GenBank/DDBJ whole genome shotgun (WGS) entry which is preliminary data.</text>
</comment>
<reference evidence="1" key="1">
    <citation type="submission" date="2023-10" db="EMBL/GenBank/DDBJ databases">
        <title>Genome assembly of Pristionchus species.</title>
        <authorList>
            <person name="Yoshida K."/>
            <person name="Sommer R.J."/>
        </authorList>
    </citation>
    <scope>NUCLEOTIDE SEQUENCE</scope>
    <source>
        <strain evidence="1">RS5133</strain>
    </source>
</reference>
<dbReference type="EMBL" id="BTSY01000003">
    <property type="protein sequence ID" value="GMT20809.1"/>
    <property type="molecule type" value="Genomic_DNA"/>
</dbReference>
<name>A0AAV5VMQ2_9BILA</name>
<dbReference type="AlphaFoldDB" id="A0AAV5VMQ2"/>
<accession>A0AAV5VMQ2</accession>
<evidence type="ECO:0000313" key="1">
    <source>
        <dbReference type="EMBL" id="GMT20809.1"/>
    </source>
</evidence>
<keyword evidence="2" id="KW-1185">Reference proteome</keyword>
<gene>
    <name evidence="1" type="ORF">PFISCL1PPCAC_12106</name>
</gene>
<protein>
    <submittedName>
        <fullName evidence="1">Uncharacterized protein</fullName>
    </submittedName>
</protein>
<dbReference type="InterPro" id="IPR011048">
    <property type="entry name" value="Haem_d1_sf"/>
</dbReference>
<sequence>LRANEKIRHERKRVVVDKYFTIRGRLYTIDAQVESGVPRSLLGIYEIGNDLKMKEVEVHYSKTRPSFNMMSSFNTPVFVYNDDVFLWEFDHADEYDDFDERTDASYLHRGILESEGFHWSIVDTTGEIPNDFPMFGVYDSQESQFYLDGNNNNALHRLDMKTMHWQKIETIVDEETAHELNGIDSTTAGYVIAARKLHVFWQEHLMLDLDSNQWSIVRHTSVKSDNLWTPFNIAGQVFIIDRAEDNTLYRYDADTKEMIHRIVLPDKFNTLNTIYATVSGSRAFLLGGEETERGCQLLLERICVLEMNPSLSDLAASSLMKCKNGKKAMRTLLPKHISAQYVPLRTRRTRVKPKKNNEFDL</sequence>
<feature type="non-terminal residue" evidence="1">
    <location>
        <position position="1"/>
    </location>
</feature>
<proteinExistence type="predicted"/>